<dbReference type="Proteomes" id="UP000309667">
    <property type="component" value="Unassembled WGS sequence"/>
</dbReference>
<evidence type="ECO:0008006" key="3">
    <source>
        <dbReference type="Google" id="ProtNLM"/>
    </source>
</evidence>
<dbReference type="EMBL" id="STGT01000003">
    <property type="protein sequence ID" value="THV13761.1"/>
    <property type="molecule type" value="Genomic_DNA"/>
</dbReference>
<sequence>MATMQKLKPCPKCGETDLPIYKYEHGWQHVECDECQYLGPGAGSRIDAARQHNAGYEAAKASYAATTEGSGNER</sequence>
<evidence type="ECO:0000313" key="1">
    <source>
        <dbReference type="EMBL" id="THV13761.1"/>
    </source>
</evidence>
<dbReference type="RefSeq" id="WP_136558469.1">
    <property type="nucleotide sequence ID" value="NZ_STGT01000003.1"/>
</dbReference>
<comment type="caution">
    <text evidence="1">The sequence shown here is derived from an EMBL/GenBank/DDBJ whole genome shotgun (WGS) entry which is preliminary data.</text>
</comment>
<organism evidence="1 2">
    <name type="scientific">Rhizobium rhizophilum</name>
    <dbReference type="NCBI Taxonomy" id="1850373"/>
    <lineage>
        <taxon>Bacteria</taxon>
        <taxon>Pseudomonadati</taxon>
        <taxon>Pseudomonadota</taxon>
        <taxon>Alphaproteobacteria</taxon>
        <taxon>Hyphomicrobiales</taxon>
        <taxon>Rhizobiaceae</taxon>
        <taxon>Rhizobium/Agrobacterium group</taxon>
        <taxon>Rhizobium</taxon>
    </lineage>
</organism>
<keyword evidence="2" id="KW-1185">Reference proteome</keyword>
<proteinExistence type="predicted"/>
<dbReference type="Pfam" id="PF14354">
    <property type="entry name" value="Lar_restr_allev"/>
    <property type="match status" value="1"/>
</dbReference>
<evidence type="ECO:0000313" key="2">
    <source>
        <dbReference type="Proteomes" id="UP000309667"/>
    </source>
</evidence>
<accession>A0ABY2QU81</accession>
<gene>
    <name evidence="1" type="ORF">E9677_12700</name>
</gene>
<protein>
    <recommendedName>
        <fullName evidence="3">Transcription factor zinc-finger domain-containing protein</fullName>
    </recommendedName>
</protein>
<name>A0ABY2QU81_9HYPH</name>
<reference evidence="1 2" key="1">
    <citation type="submission" date="2019-04" db="EMBL/GenBank/DDBJ databases">
        <title>Genome sequence of strain 7209-2.</title>
        <authorList>
            <person name="Gao J."/>
            <person name="Sun J."/>
        </authorList>
    </citation>
    <scope>NUCLEOTIDE SEQUENCE [LARGE SCALE GENOMIC DNA]</scope>
    <source>
        <strain evidence="1 2">7209-2</strain>
    </source>
</reference>